<accession>A0A023ZWA4</accession>
<gene>
    <name evidence="1" type="ORF">e112_257</name>
</gene>
<dbReference type="GeneID" id="19485396"/>
<reference evidence="1 2" key="1">
    <citation type="submission" date="2014-10" db="EMBL/GenBank/DDBJ databases">
        <title>Complete genome sequence of e11/2, a T-even type bacteriophage specific for E. coli O157:H7.</title>
        <authorList>
            <person name="Coffey B."/>
            <person name="Ross P."/>
            <person name="O'Flynn G."/>
            <person name="O'Sullivan O."/>
            <person name="Casey A."/>
            <person name="Callanan M."/>
            <person name="Coffey A."/>
            <person name="McAuliffe O."/>
        </authorList>
    </citation>
    <scope>NUCLEOTIDE SEQUENCE [LARGE SCALE GENOMIC DNA]</scope>
</reference>
<proteinExistence type="predicted"/>
<dbReference type="KEGG" id="vg:19485396"/>
<evidence type="ECO:0000313" key="2">
    <source>
        <dbReference type="Proteomes" id="UP000024439"/>
    </source>
</evidence>
<organism evidence="1 2">
    <name type="scientific">Escherichia phage vB_EcoM_112</name>
    <dbReference type="NCBI Taxonomy" id="1495285"/>
    <lineage>
        <taxon>Viruses</taxon>
        <taxon>Duplodnaviria</taxon>
        <taxon>Heunggongvirae</taxon>
        <taxon>Uroviricota</taxon>
        <taxon>Caudoviricetes</taxon>
        <taxon>Pantevenvirales</taxon>
        <taxon>Straboviridae</taxon>
        <taxon>Tevenvirinae</taxon>
        <taxon>Tequatrovirus</taxon>
        <taxon>Tequatrovirus e112</taxon>
    </lineage>
</organism>
<dbReference type="RefSeq" id="YP_009030852.1">
    <property type="nucleotide sequence ID" value="NC_024125.2"/>
</dbReference>
<keyword evidence="1" id="KW-0255">Endonuclease</keyword>
<evidence type="ECO:0000313" key="1">
    <source>
        <dbReference type="EMBL" id="AHY83445.1"/>
    </source>
</evidence>
<sequence>MNIVYWFTFEDRVKNKTPPYYYIGSKLNCSFENGIIYDSSGKEYWSSCKQKRFLNALMLQKPSVKIIQIDDDLDVIEAERKYQLEVNARDNPDYFNLVYAGGGFGVSGETHPAKDPEVREHMRLANYMNRDDFRPWKTSRANIESWKLSHIAYENYVLLLSSNLYGKTPGWRRVKGNINITDTTAKSMVKYFNSGWIPLEDPEYCELCQL</sequence>
<keyword evidence="1" id="KW-0540">Nuclease</keyword>
<keyword evidence="1" id="KW-0378">Hydrolase</keyword>
<name>A0A023ZWA4_9CAUD</name>
<protein>
    <submittedName>
        <fullName evidence="1">Homing endonuclease</fullName>
    </submittedName>
</protein>
<dbReference type="EMBL" id="KJ668714">
    <property type="protein sequence ID" value="AHY83445.1"/>
    <property type="molecule type" value="Genomic_DNA"/>
</dbReference>
<dbReference type="GO" id="GO:0004519">
    <property type="term" value="F:endonuclease activity"/>
    <property type="evidence" value="ECO:0007669"/>
    <property type="project" value="UniProtKB-KW"/>
</dbReference>
<dbReference type="Proteomes" id="UP000024439">
    <property type="component" value="Segment"/>
</dbReference>
<dbReference type="CDD" id="cd10444">
    <property type="entry name" value="GIY-YIG_SegABCDEFG"/>
    <property type="match status" value="1"/>
</dbReference>
<keyword evidence="2" id="KW-1185">Reference proteome</keyword>